<dbReference type="AlphaFoldDB" id="A0A5A9ZCF6"/>
<comment type="subcellular location">
    <subcellularLocation>
        <location evidence="1">Periplasm</location>
    </subcellularLocation>
</comment>
<gene>
    <name evidence="6" type="ORF">FLO80_11055</name>
</gene>
<dbReference type="InterPro" id="IPR000914">
    <property type="entry name" value="SBP_5_dom"/>
</dbReference>
<feature type="chain" id="PRO_5023100241" evidence="4">
    <location>
        <begin position="28"/>
        <end position="518"/>
    </location>
</feature>
<evidence type="ECO:0000256" key="4">
    <source>
        <dbReference type="SAM" id="SignalP"/>
    </source>
</evidence>
<dbReference type="GO" id="GO:1904680">
    <property type="term" value="F:peptide transmembrane transporter activity"/>
    <property type="evidence" value="ECO:0007669"/>
    <property type="project" value="TreeGrafter"/>
</dbReference>
<dbReference type="GO" id="GO:0015833">
    <property type="term" value="P:peptide transport"/>
    <property type="evidence" value="ECO:0007669"/>
    <property type="project" value="TreeGrafter"/>
</dbReference>
<dbReference type="PIRSF" id="PIRSF002741">
    <property type="entry name" value="MppA"/>
    <property type="match status" value="1"/>
</dbReference>
<evidence type="ECO:0000256" key="1">
    <source>
        <dbReference type="ARBA" id="ARBA00004418"/>
    </source>
</evidence>
<organism evidence="6 7">
    <name type="scientific">Aquicoccus porphyridii</name>
    <dbReference type="NCBI Taxonomy" id="1852029"/>
    <lineage>
        <taxon>Bacteria</taxon>
        <taxon>Pseudomonadati</taxon>
        <taxon>Pseudomonadota</taxon>
        <taxon>Alphaproteobacteria</taxon>
        <taxon>Rhodobacterales</taxon>
        <taxon>Paracoccaceae</taxon>
        <taxon>Aquicoccus</taxon>
    </lineage>
</organism>
<proteinExistence type="inferred from homology"/>
<dbReference type="InterPro" id="IPR039424">
    <property type="entry name" value="SBP_5"/>
</dbReference>
<dbReference type="RefSeq" id="WP_111368388.1">
    <property type="nucleotide sequence ID" value="NZ_VINQ01000007.1"/>
</dbReference>
<keyword evidence="3 4" id="KW-0732">Signal</keyword>
<feature type="signal peptide" evidence="4">
    <location>
        <begin position="1"/>
        <end position="27"/>
    </location>
</feature>
<name>A0A5A9ZCF6_9RHOB</name>
<dbReference type="InterPro" id="IPR030678">
    <property type="entry name" value="Peptide/Ni-bd"/>
</dbReference>
<evidence type="ECO:0000256" key="2">
    <source>
        <dbReference type="ARBA" id="ARBA00005695"/>
    </source>
</evidence>
<comment type="caution">
    <text evidence="6">The sequence shown here is derived from an EMBL/GenBank/DDBJ whole genome shotgun (WGS) entry which is preliminary data.</text>
</comment>
<evidence type="ECO:0000313" key="6">
    <source>
        <dbReference type="EMBL" id="KAA0914903.1"/>
    </source>
</evidence>
<evidence type="ECO:0000313" key="7">
    <source>
        <dbReference type="Proteomes" id="UP000325291"/>
    </source>
</evidence>
<reference evidence="6 7" key="1">
    <citation type="submission" date="2019-07" db="EMBL/GenBank/DDBJ databases">
        <title>Aquicoccus porphyridii gen. nov., sp. nov., isolated from a small marine red alga, Porphyridium marinum.</title>
        <authorList>
            <person name="Liu L."/>
        </authorList>
    </citation>
    <scope>NUCLEOTIDE SEQUENCE [LARGE SCALE GENOMIC DNA]</scope>
    <source>
        <strain evidence="6 7">L1 8-17</strain>
    </source>
</reference>
<dbReference type="Gene3D" id="3.40.190.10">
    <property type="entry name" value="Periplasmic binding protein-like II"/>
    <property type="match status" value="1"/>
</dbReference>
<dbReference type="Pfam" id="PF00496">
    <property type="entry name" value="SBP_bac_5"/>
    <property type="match status" value="1"/>
</dbReference>
<keyword evidence="7" id="KW-1185">Reference proteome</keyword>
<dbReference type="GO" id="GO:0043190">
    <property type="term" value="C:ATP-binding cassette (ABC) transporter complex"/>
    <property type="evidence" value="ECO:0007669"/>
    <property type="project" value="InterPro"/>
</dbReference>
<sequence length="518" mass="56509">MKLGKRLFGTAIVAAMLGLGSGAPAVAESTIRMALNADIRGTNPGVTRDGNTDVIHGHIVEGLVTYADNFDIIPMLADSFELSDDGLTYTFHLRKGVLFHNGEEMTSEDVLWSWNRLAGEESESHCKNYFNGKNGLKVVSAEAVDPYTFKLTLDKPFAVFLATMARFDCGSMGVLHPDSVNADGSWNTPIGTGPYMLGDHEPGRYVELKRFADYASRDEPANGYGGGKHASVDTLRFTIVGEGAVAKTALQAGDLDLVQIDATAAAELKDEPGFKIDATQSAVWDTYLLSPASPLLKDVRIRKAMAHAIDPEQIMAAITEGFGKASPSPVPPMSKNFTEVQAQYNEYDVAKAKELMAEAGYGGEEITILATRRSGAYYERALMAQAMLMDAGFNAKLEVVEWGTQLEAYRSGDGYTMQSFSFSPRLHAGLSFEMFTGEAVRKAWQDPEAVALVYEALQTNDKDRLQEIIDDLQRRFNEEVPAIGLGHRMLFTGMSDKVDGFKGWGAGLLRGWMLKLDS</sequence>
<dbReference type="Gene3D" id="3.10.105.10">
    <property type="entry name" value="Dipeptide-binding Protein, Domain 3"/>
    <property type="match status" value="1"/>
</dbReference>
<feature type="domain" description="Solute-binding protein family 5" evidence="5">
    <location>
        <begin position="72"/>
        <end position="413"/>
    </location>
</feature>
<dbReference type="PANTHER" id="PTHR30290:SF38">
    <property type="entry name" value="D,D-DIPEPTIDE-BINDING PERIPLASMIC PROTEIN DDPA-RELATED"/>
    <property type="match status" value="1"/>
</dbReference>
<dbReference type="GO" id="GO:0030288">
    <property type="term" value="C:outer membrane-bounded periplasmic space"/>
    <property type="evidence" value="ECO:0007669"/>
    <property type="project" value="UniProtKB-ARBA"/>
</dbReference>
<dbReference type="SUPFAM" id="SSF53850">
    <property type="entry name" value="Periplasmic binding protein-like II"/>
    <property type="match status" value="1"/>
</dbReference>
<evidence type="ECO:0000259" key="5">
    <source>
        <dbReference type="Pfam" id="PF00496"/>
    </source>
</evidence>
<dbReference type="Proteomes" id="UP000325291">
    <property type="component" value="Unassembled WGS sequence"/>
</dbReference>
<accession>A0A5A9ZCF6</accession>
<protein>
    <submittedName>
        <fullName evidence="6">ABC transporter substrate-binding protein</fullName>
    </submittedName>
</protein>
<dbReference type="EMBL" id="VINQ01000007">
    <property type="protein sequence ID" value="KAA0914903.1"/>
    <property type="molecule type" value="Genomic_DNA"/>
</dbReference>
<dbReference type="PANTHER" id="PTHR30290">
    <property type="entry name" value="PERIPLASMIC BINDING COMPONENT OF ABC TRANSPORTER"/>
    <property type="match status" value="1"/>
</dbReference>
<comment type="similarity">
    <text evidence="2">Belongs to the bacterial solute-binding protein 5 family.</text>
</comment>
<evidence type="ECO:0000256" key="3">
    <source>
        <dbReference type="ARBA" id="ARBA00022729"/>
    </source>
</evidence>